<keyword evidence="12" id="KW-1185">Reference proteome</keyword>
<dbReference type="AlphaFoldDB" id="A0A8T0B810"/>
<feature type="chain" id="PRO_5035747935" description="Immunoglobulin domain-containing protein" evidence="9">
    <location>
        <begin position="27"/>
        <end position="240"/>
    </location>
</feature>
<feature type="region of interest" description="Disordered" evidence="8">
    <location>
        <begin position="201"/>
        <end position="225"/>
    </location>
</feature>
<reference evidence="11" key="1">
    <citation type="submission" date="2020-08" db="EMBL/GenBank/DDBJ databases">
        <title>Chromosome-level assembly of Southern catfish (Silurus meridionalis) provides insights into visual adaptation to the nocturnal and benthic lifestyles.</title>
        <authorList>
            <person name="Zhang Y."/>
            <person name="Wang D."/>
            <person name="Peng Z."/>
        </authorList>
    </citation>
    <scope>NUCLEOTIDE SEQUENCE</scope>
    <source>
        <strain evidence="11">SWU-2019-XX</strain>
        <tissue evidence="11">Muscle</tissue>
    </source>
</reference>
<evidence type="ECO:0000313" key="11">
    <source>
        <dbReference type="EMBL" id="KAF7702513.1"/>
    </source>
</evidence>
<evidence type="ECO:0000259" key="10">
    <source>
        <dbReference type="SMART" id="SM00409"/>
    </source>
</evidence>
<feature type="domain" description="Immunoglobulin" evidence="10">
    <location>
        <begin position="26"/>
        <end position="131"/>
    </location>
</feature>
<dbReference type="GO" id="GO:0002376">
    <property type="term" value="P:immune system process"/>
    <property type="evidence" value="ECO:0007669"/>
    <property type="project" value="UniProtKB-KW"/>
</dbReference>
<evidence type="ECO:0000256" key="5">
    <source>
        <dbReference type="ARBA" id="ARBA00023136"/>
    </source>
</evidence>
<dbReference type="SMART" id="SM00409">
    <property type="entry name" value="IG"/>
    <property type="match status" value="1"/>
</dbReference>
<dbReference type="Pfam" id="PF07686">
    <property type="entry name" value="V-set"/>
    <property type="match status" value="1"/>
</dbReference>
<gene>
    <name evidence="11" type="ORF">HF521_001796</name>
</gene>
<proteinExistence type="predicted"/>
<dbReference type="OrthoDB" id="8871851at2759"/>
<dbReference type="Gene3D" id="2.60.40.10">
    <property type="entry name" value="Immunoglobulins"/>
    <property type="match status" value="1"/>
</dbReference>
<dbReference type="PANTHER" id="PTHR19433">
    <property type="entry name" value="T-CELL RECEPTOR ALPHA CHAIN V REGION-RELATED"/>
    <property type="match status" value="1"/>
</dbReference>
<feature type="signal peptide" evidence="9">
    <location>
        <begin position="1"/>
        <end position="26"/>
    </location>
</feature>
<sequence length="240" mass="26841">MAKCSLFTLQLLFGLFWLSHLQVTFTDHASVHPGENITLLCNITDYPEISWYQLRSDEVKLLISAEQGRVKKKYLLSYNVNKSHYDVTESNSSVSLVIIGVRETDLGFYYCGGRNDDKHIQFGKPIRLNFNITDDQETHSTLNSCEPSGAGVELRITASVCVASLLMNFICLCVFCYRLKGKSASCSCFSKTTNAKDKDESMHYASIQHGRRSRAAAKKSTGTESDSVLYAAVASQPRRH</sequence>
<evidence type="ECO:0000256" key="3">
    <source>
        <dbReference type="ARBA" id="ARBA00022729"/>
    </source>
</evidence>
<dbReference type="PANTHER" id="PTHR19433:SF111">
    <property type="entry name" value="T CELL RECEPTOR ALPHA VARIABLE 4"/>
    <property type="match status" value="1"/>
</dbReference>
<evidence type="ECO:0000256" key="9">
    <source>
        <dbReference type="SAM" id="SignalP"/>
    </source>
</evidence>
<dbReference type="InterPro" id="IPR013106">
    <property type="entry name" value="Ig_V-set"/>
</dbReference>
<evidence type="ECO:0000256" key="4">
    <source>
        <dbReference type="ARBA" id="ARBA00022859"/>
    </source>
</evidence>
<keyword evidence="3 9" id="KW-0732">Signal</keyword>
<dbReference type="InterPro" id="IPR052051">
    <property type="entry name" value="TCR_complex_component"/>
</dbReference>
<accession>A0A8T0B810</accession>
<dbReference type="GO" id="GO:0005886">
    <property type="term" value="C:plasma membrane"/>
    <property type="evidence" value="ECO:0007669"/>
    <property type="project" value="UniProtKB-SubCell"/>
</dbReference>
<keyword evidence="6" id="KW-1015">Disulfide bond</keyword>
<evidence type="ECO:0000256" key="6">
    <source>
        <dbReference type="ARBA" id="ARBA00023157"/>
    </source>
</evidence>
<dbReference type="InterPro" id="IPR036179">
    <property type="entry name" value="Ig-like_dom_sf"/>
</dbReference>
<keyword evidence="4" id="KW-0391">Immunity</keyword>
<protein>
    <recommendedName>
        <fullName evidence="10">Immunoglobulin domain-containing protein</fullName>
    </recommendedName>
</protein>
<evidence type="ECO:0000256" key="2">
    <source>
        <dbReference type="ARBA" id="ARBA00022475"/>
    </source>
</evidence>
<dbReference type="EMBL" id="JABFDY010000010">
    <property type="protein sequence ID" value="KAF7702513.1"/>
    <property type="molecule type" value="Genomic_DNA"/>
</dbReference>
<dbReference type="SUPFAM" id="SSF48726">
    <property type="entry name" value="Immunoglobulin"/>
    <property type="match status" value="1"/>
</dbReference>
<dbReference type="Proteomes" id="UP000606274">
    <property type="component" value="Unassembled WGS sequence"/>
</dbReference>
<dbReference type="InterPro" id="IPR003599">
    <property type="entry name" value="Ig_sub"/>
</dbReference>
<evidence type="ECO:0000313" key="12">
    <source>
        <dbReference type="Proteomes" id="UP000606274"/>
    </source>
</evidence>
<evidence type="ECO:0000256" key="8">
    <source>
        <dbReference type="SAM" id="MobiDB-lite"/>
    </source>
</evidence>
<keyword evidence="2" id="KW-1003">Cell membrane</keyword>
<comment type="caution">
    <text evidence="11">The sequence shown here is derived from an EMBL/GenBank/DDBJ whole genome shotgun (WGS) entry which is preliminary data.</text>
</comment>
<organism evidence="11 12">
    <name type="scientific">Silurus meridionalis</name>
    <name type="common">Southern catfish</name>
    <name type="synonym">Silurus soldatovi meridionalis</name>
    <dbReference type="NCBI Taxonomy" id="175797"/>
    <lineage>
        <taxon>Eukaryota</taxon>
        <taxon>Metazoa</taxon>
        <taxon>Chordata</taxon>
        <taxon>Craniata</taxon>
        <taxon>Vertebrata</taxon>
        <taxon>Euteleostomi</taxon>
        <taxon>Actinopterygii</taxon>
        <taxon>Neopterygii</taxon>
        <taxon>Teleostei</taxon>
        <taxon>Ostariophysi</taxon>
        <taxon>Siluriformes</taxon>
        <taxon>Siluridae</taxon>
        <taxon>Silurus</taxon>
    </lineage>
</organism>
<name>A0A8T0B810_SILME</name>
<dbReference type="GO" id="GO:0009617">
    <property type="term" value="P:response to bacterium"/>
    <property type="evidence" value="ECO:0007669"/>
    <property type="project" value="TreeGrafter"/>
</dbReference>
<evidence type="ECO:0000256" key="7">
    <source>
        <dbReference type="ARBA" id="ARBA00023180"/>
    </source>
</evidence>
<comment type="subcellular location">
    <subcellularLocation>
        <location evidence="1">Cell membrane</location>
    </subcellularLocation>
</comment>
<keyword evidence="5" id="KW-0472">Membrane</keyword>
<keyword evidence="7" id="KW-0325">Glycoprotein</keyword>
<dbReference type="InterPro" id="IPR013783">
    <property type="entry name" value="Ig-like_fold"/>
</dbReference>
<evidence type="ECO:0000256" key="1">
    <source>
        <dbReference type="ARBA" id="ARBA00004236"/>
    </source>
</evidence>